<keyword evidence="2" id="KW-1185">Reference proteome</keyword>
<comment type="caution">
    <text evidence="1">The sequence shown here is derived from an EMBL/GenBank/DDBJ whole genome shotgun (WGS) entry which is preliminary data.</text>
</comment>
<sequence length="94" mass="10860">MKNLLISFTYNDLAYTAKVLVQKKNDAILYSIVLVENDANYAVKYDTFIFVEAGDGFVLLLLHADNSFDQLDWNIRYEYSEEQVYKSPEGFSLS</sequence>
<evidence type="ECO:0000313" key="1">
    <source>
        <dbReference type="EMBL" id="RFM28171.1"/>
    </source>
</evidence>
<dbReference type="RefSeq" id="WP_116847417.1">
    <property type="nucleotide sequence ID" value="NZ_QTJU01000003.1"/>
</dbReference>
<dbReference type="EMBL" id="QTJU01000003">
    <property type="protein sequence ID" value="RFM28171.1"/>
    <property type="molecule type" value="Genomic_DNA"/>
</dbReference>
<dbReference type="Proteomes" id="UP000261284">
    <property type="component" value="Unassembled WGS sequence"/>
</dbReference>
<evidence type="ECO:0000313" key="2">
    <source>
        <dbReference type="Proteomes" id="UP000261284"/>
    </source>
</evidence>
<proteinExistence type="predicted"/>
<protein>
    <submittedName>
        <fullName evidence="1">Uncharacterized protein</fullName>
    </submittedName>
</protein>
<name>A0A3E1NJW4_9BACT</name>
<organism evidence="1 2">
    <name type="scientific">Deminuibacter soli</name>
    <dbReference type="NCBI Taxonomy" id="2291815"/>
    <lineage>
        <taxon>Bacteria</taxon>
        <taxon>Pseudomonadati</taxon>
        <taxon>Bacteroidota</taxon>
        <taxon>Chitinophagia</taxon>
        <taxon>Chitinophagales</taxon>
        <taxon>Chitinophagaceae</taxon>
        <taxon>Deminuibacter</taxon>
    </lineage>
</organism>
<dbReference type="AlphaFoldDB" id="A0A3E1NJW4"/>
<gene>
    <name evidence="1" type="ORF">DXN05_11660</name>
</gene>
<reference evidence="1 2" key="1">
    <citation type="submission" date="2018-08" db="EMBL/GenBank/DDBJ databases">
        <title>Chitinophagaceae sp. K23C18032701, a novel bacterium isolated from forest soil.</title>
        <authorList>
            <person name="Wang C."/>
        </authorList>
    </citation>
    <scope>NUCLEOTIDE SEQUENCE [LARGE SCALE GENOMIC DNA]</scope>
    <source>
        <strain evidence="1 2">K23C18032701</strain>
    </source>
</reference>
<accession>A0A3E1NJW4</accession>